<dbReference type="Proteomes" id="UP000323502">
    <property type="component" value="Unassembled WGS sequence"/>
</dbReference>
<evidence type="ECO:0000313" key="1">
    <source>
        <dbReference type="EMBL" id="SDG20989.1"/>
    </source>
</evidence>
<organism evidence="1 2">
    <name type="scientific">Sphingomonas carotinifaciens</name>
    <dbReference type="NCBI Taxonomy" id="1166323"/>
    <lineage>
        <taxon>Bacteria</taxon>
        <taxon>Pseudomonadati</taxon>
        <taxon>Pseudomonadota</taxon>
        <taxon>Alphaproteobacteria</taxon>
        <taxon>Sphingomonadales</taxon>
        <taxon>Sphingomonadaceae</taxon>
        <taxon>Sphingomonas</taxon>
    </lineage>
</organism>
<name>A0A1G7SEZ0_9SPHN</name>
<gene>
    <name evidence="1" type="ORF">SAMN05216557_1261</name>
</gene>
<reference evidence="1 2" key="1">
    <citation type="submission" date="2016-10" db="EMBL/GenBank/DDBJ databases">
        <authorList>
            <person name="Varghese N."/>
            <person name="Submissions S."/>
        </authorList>
    </citation>
    <scope>NUCLEOTIDE SEQUENCE [LARGE SCALE GENOMIC DNA]</scope>
    <source>
        <strain evidence="1 2">S7-754</strain>
    </source>
</reference>
<keyword evidence="2" id="KW-1185">Reference proteome</keyword>
<dbReference type="AlphaFoldDB" id="A0A1G7SEZ0"/>
<proteinExistence type="predicted"/>
<evidence type="ECO:0000313" key="2">
    <source>
        <dbReference type="Proteomes" id="UP000323502"/>
    </source>
</evidence>
<dbReference type="RefSeq" id="WP_260173242.1">
    <property type="nucleotide sequence ID" value="NZ_FNBI01000026.1"/>
</dbReference>
<protein>
    <submittedName>
        <fullName evidence="1">Uncharacterized protein</fullName>
    </submittedName>
</protein>
<sequence>MRIKRRVLEQLPLLQERQALAYATALLLAALAWWIRWELDYAF</sequence>
<accession>A0A1G7SEZ0</accession>
<dbReference type="EMBL" id="FNBI01000026">
    <property type="protein sequence ID" value="SDG20989.1"/>
    <property type="molecule type" value="Genomic_DNA"/>
</dbReference>